<feature type="signal peptide" evidence="3">
    <location>
        <begin position="1"/>
        <end position="30"/>
    </location>
</feature>
<dbReference type="SUPFAM" id="SSF48452">
    <property type="entry name" value="TPR-like"/>
    <property type="match status" value="5"/>
</dbReference>
<evidence type="ECO:0000313" key="5">
    <source>
        <dbReference type="Proteomes" id="UP000518288"/>
    </source>
</evidence>
<dbReference type="Pfam" id="PF07721">
    <property type="entry name" value="TPR_4"/>
    <property type="match status" value="1"/>
</dbReference>
<dbReference type="EMBL" id="JACCFH010000001">
    <property type="protein sequence ID" value="NYG32529.1"/>
    <property type="molecule type" value="Genomic_DNA"/>
</dbReference>
<keyword evidence="2" id="KW-0802">TPR repeat</keyword>
<evidence type="ECO:0000256" key="1">
    <source>
        <dbReference type="ARBA" id="ARBA00022737"/>
    </source>
</evidence>
<dbReference type="Pfam" id="PF13374">
    <property type="entry name" value="TPR_10"/>
    <property type="match status" value="3"/>
</dbReference>
<evidence type="ECO:0000256" key="3">
    <source>
        <dbReference type="SAM" id="SignalP"/>
    </source>
</evidence>
<evidence type="ECO:0000313" key="4">
    <source>
        <dbReference type="EMBL" id="NYG32529.1"/>
    </source>
</evidence>
<keyword evidence="5" id="KW-1185">Reference proteome</keyword>
<sequence length="737" mass="80392">MSRQRGTARPWRRRLGAGLAALWWAGTVLAADGAATPLPLQPAVDQAETWLRQNRLEPAIERLETLLTQRRATGQGASTDTDTAVHLGRAWGLLADAYGRRGQFALEHRARVHAVAQWRSAFGPTHATVLDARTHLALSLRHLQQPREAEADLRAVLATRMDQLPAGVDAAARDHLALATLFLVPQRRLAEAEDAVSSGLRLLRQSPGVQEARLTPYRLERAAIQIAQGRPADAESVLRRILAFLDSQGAAARPEERIRTLRTLGEALLRQGRYAAAEQALREAVQAALPHPGVRDVDLNLARTRLSELLLFQERPAEAEPLLRAVLDSQRRGVRGEFHPDLFSTWSRLGRVLVQLDRGREAVDLLTRLVDETRTVRGARHPDTVHALATLAWAQQDSGHTAQAERTLRSALDIADRAEAGALAEASTDMRNQLGTLLLHEGRFAEAASAFRTALQGTQALHGATHPEVATVQANLALALQRQGRLADAAAVLRQALAVQEASLGPTHQRLVDTLDTLGSLYSELEDLPRAEASLTRAITVHRQRVPAPDPKDTRLARLQGTLAGVWVQGNRLSEAEAALRVSIQTLEAADPDDAALPHQLVSLGGVHRRRGEFAQAQSLMERAVRLRRARWGPDARPTAITEVALARVLDAAGRPDAAEPLLLHALHVLDQGPTRGTPHVAQVHQRLAEVYRHTGRPGPARAAAQAALTLYERTYGPQHADTVACRQWLDALTAGR</sequence>
<dbReference type="Pfam" id="PF13424">
    <property type="entry name" value="TPR_12"/>
    <property type="match status" value="3"/>
</dbReference>
<dbReference type="GO" id="GO:0042802">
    <property type="term" value="F:identical protein binding"/>
    <property type="evidence" value="ECO:0007669"/>
    <property type="project" value="InterPro"/>
</dbReference>
<dbReference type="Proteomes" id="UP000518288">
    <property type="component" value="Unassembled WGS sequence"/>
</dbReference>
<dbReference type="PANTHER" id="PTHR45641">
    <property type="entry name" value="TETRATRICOPEPTIDE REPEAT PROTEIN (AFU_ORTHOLOGUE AFUA_6G03870)"/>
    <property type="match status" value="1"/>
</dbReference>
<dbReference type="InterPro" id="IPR011717">
    <property type="entry name" value="TPR-4"/>
</dbReference>
<dbReference type="RefSeq" id="WP_179633412.1">
    <property type="nucleotide sequence ID" value="NZ_JACCFH010000001.1"/>
</dbReference>
<dbReference type="InterPro" id="IPR011990">
    <property type="entry name" value="TPR-like_helical_dom_sf"/>
</dbReference>
<keyword evidence="1" id="KW-0677">Repeat</keyword>
<comment type="caution">
    <text evidence="4">The sequence shown here is derived from an EMBL/GenBank/DDBJ whole genome shotgun (WGS) entry which is preliminary data.</text>
</comment>
<accession>A0A7Y9QYU5</accession>
<dbReference type="Gene3D" id="1.25.40.10">
    <property type="entry name" value="Tetratricopeptide repeat domain"/>
    <property type="match status" value="4"/>
</dbReference>
<evidence type="ECO:0000256" key="2">
    <source>
        <dbReference type="ARBA" id="ARBA00022803"/>
    </source>
</evidence>
<reference evidence="4 5" key="1">
    <citation type="submission" date="2020-07" db="EMBL/GenBank/DDBJ databases">
        <title>Genomic Encyclopedia of Archaeal and Bacterial Type Strains, Phase II (KMG-II): from individual species to whole genera.</title>
        <authorList>
            <person name="Goeker M."/>
        </authorList>
    </citation>
    <scope>NUCLEOTIDE SEQUENCE [LARGE SCALE GENOMIC DNA]</scope>
    <source>
        <strain evidence="4 5">DSM 21226</strain>
    </source>
</reference>
<dbReference type="PANTHER" id="PTHR45641:SF19">
    <property type="entry name" value="NEPHROCYSTIN-3"/>
    <property type="match status" value="1"/>
</dbReference>
<feature type="chain" id="PRO_5030587595" evidence="3">
    <location>
        <begin position="31"/>
        <end position="737"/>
    </location>
</feature>
<dbReference type="InterPro" id="IPR019734">
    <property type="entry name" value="TPR_rpt"/>
</dbReference>
<protein>
    <submittedName>
        <fullName evidence="4">Tetratricopeptide (TPR) repeat protein</fullName>
    </submittedName>
</protein>
<gene>
    <name evidence="4" type="ORF">BDD16_001515</name>
</gene>
<dbReference type="SMART" id="SM00028">
    <property type="entry name" value="TPR"/>
    <property type="match status" value="10"/>
</dbReference>
<organism evidence="4 5">
    <name type="scientific">Sphaerotilus montanus</name>
    <dbReference type="NCBI Taxonomy" id="522889"/>
    <lineage>
        <taxon>Bacteria</taxon>
        <taxon>Pseudomonadati</taxon>
        <taxon>Pseudomonadota</taxon>
        <taxon>Betaproteobacteria</taxon>
        <taxon>Burkholderiales</taxon>
        <taxon>Sphaerotilaceae</taxon>
        <taxon>Sphaerotilus</taxon>
    </lineage>
</organism>
<name>A0A7Y9QYU5_9BURK</name>
<proteinExistence type="predicted"/>
<dbReference type="AlphaFoldDB" id="A0A7Y9QYU5"/>
<keyword evidence="3" id="KW-0732">Signal</keyword>